<dbReference type="EMBL" id="LAZR01001838">
    <property type="protein sequence ID" value="KKN38317.1"/>
    <property type="molecule type" value="Genomic_DNA"/>
</dbReference>
<accession>A0A0F9QMU7</accession>
<organism evidence="1">
    <name type="scientific">marine sediment metagenome</name>
    <dbReference type="NCBI Taxonomy" id="412755"/>
    <lineage>
        <taxon>unclassified sequences</taxon>
        <taxon>metagenomes</taxon>
        <taxon>ecological metagenomes</taxon>
    </lineage>
</organism>
<dbReference type="AlphaFoldDB" id="A0A0F9QMU7"/>
<protein>
    <submittedName>
        <fullName evidence="1">Uncharacterized protein</fullName>
    </submittedName>
</protein>
<proteinExistence type="predicted"/>
<reference evidence="1" key="1">
    <citation type="journal article" date="2015" name="Nature">
        <title>Complex archaea that bridge the gap between prokaryotes and eukaryotes.</title>
        <authorList>
            <person name="Spang A."/>
            <person name="Saw J.H."/>
            <person name="Jorgensen S.L."/>
            <person name="Zaremba-Niedzwiedzka K."/>
            <person name="Martijn J."/>
            <person name="Lind A.E."/>
            <person name="van Eijk R."/>
            <person name="Schleper C."/>
            <person name="Guy L."/>
            <person name="Ettema T.J."/>
        </authorList>
    </citation>
    <scope>NUCLEOTIDE SEQUENCE</scope>
</reference>
<comment type="caution">
    <text evidence="1">The sequence shown here is derived from an EMBL/GenBank/DDBJ whole genome shotgun (WGS) entry which is preliminary data.</text>
</comment>
<name>A0A0F9QMU7_9ZZZZ</name>
<gene>
    <name evidence="1" type="ORF">LCGC14_0754620</name>
</gene>
<evidence type="ECO:0000313" key="1">
    <source>
        <dbReference type="EMBL" id="KKN38317.1"/>
    </source>
</evidence>
<sequence>MSLRKIASRDGFFSRKQVAVKLKVTLRTVIWYHEKGILDGELVDRRWWYDADTVREAEVHLRQSRPLTAGERNARAIEMFREGRTLADVVVELRVTMKMATHLYREFSPGAPCIDSEMFRELLDGMRRRGIVARDVPSFVAGVGTLLEAHAQLERLRVRDGA</sequence>